<name>A0AB74UP86_9CAUD</name>
<evidence type="ECO:0000313" key="1">
    <source>
        <dbReference type="EMBL" id="XHV14254.1"/>
    </source>
</evidence>
<accession>A0AB74UP86</accession>
<protein>
    <submittedName>
        <fullName evidence="1">Uncharacterized protein</fullName>
    </submittedName>
</protein>
<proteinExistence type="predicted"/>
<sequence length="66" mass="7193">MKVKPNTNEVELVPASMVAGQSLCTGCVFHYPAHGCNSVRNCMTSDTRCVKGNSHLIWKEKVNAEA</sequence>
<organism evidence="1">
    <name type="scientific">Aeromonas phage vB_AdhaP_MF</name>
    <dbReference type="NCBI Taxonomy" id="3367373"/>
    <lineage>
        <taxon>Viruses</taxon>
        <taxon>Duplodnaviria</taxon>
        <taxon>Heunggongvirae</taxon>
        <taxon>Uroviricota</taxon>
        <taxon>Caudoviricetes</taxon>
        <taxon>Autographiviridae</taxon>
    </lineage>
</organism>
<gene>
    <name evidence="1" type="ORF">vBAdhaPMF_0007</name>
</gene>
<dbReference type="EMBL" id="PQ421477">
    <property type="protein sequence ID" value="XHV14254.1"/>
    <property type="molecule type" value="Genomic_DNA"/>
</dbReference>
<reference evidence="1" key="1">
    <citation type="submission" date="2024-10" db="EMBL/GenBank/DDBJ databases">
        <title>Characterization of Aeromonas dhakensis bacteriophages.</title>
        <authorList>
            <person name="Ansari F."/>
            <person name="Tyagi A."/>
            <person name="Shashidhar R."/>
            <person name="Nagar V."/>
        </authorList>
    </citation>
    <scope>NUCLEOTIDE SEQUENCE</scope>
</reference>